<comment type="caution">
    <text evidence="2">The sequence shown here is derived from an EMBL/GenBank/DDBJ whole genome shotgun (WGS) entry which is preliminary data.</text>
</comment>
<name>D5PHP1_9MYCO</name>
<accession>D5PHP1</accession>
<evidence type="ECO:0000256" key="1">
    <source>
        <dbReference type="SAM" id="MobiDB-lite"/>
    </source>
</evidence>
<evidence type="ECO:0000313" key="3">
    <source>
        <dbReference type="Proteomes" id="UP000003653"/>
    </source>
</evidence>
<gene>
    <name evidence="2" type="ORF">HMPREF0591_5685</name>
</gene>
<dbReference type="HOGENOM" id="CLU_2845159_0_0_11"/>
<dbReference type="AlphaFoldDB" id="D5PHP1"/>
<protein>
    <submittedName>
        <fullName evidence="2">Uncharacterized protein</fullName>
    </submittedName>
</protein>
<reference evidence="2 3" key="1">
    <citation type="submission" date="2010-04" db="EMBL/GenBank/DDBJ databases">
        <authorList>
            <person name="Muzny D."/>
            <person name="Qin X."/>
            <person name="Deng J."/>
            <person name="Jiang H."/>
            <person name="Liu Y."/>
            <person name="Qu J."/>
            <person name="Song X.-Z."/>
            <person name="Zhang L."/>
            <person name="Thornton R."/>
            <person name="Coyle M."/>
            <person name="Francisco L."/>
            <person name="Jackson L."/>
            <person name="Javaid M."/>
            <person name="Korchina V."/>
            <person name="Kovar C."/>
            <person name="Mata R."/>
            <person name="Mathew T."/>
            <person name="Ngo R."/>
            <person name="Nguyen L."/>
            <person name="Nguyen N."/>
            <person name="Okwuonu G."/>
            <person name="Ongeri F."/>
            <person name="Pham C."/>
            <person name="Simmons D."/>
            <person name="Wilczek-Boney K."/>
            <person name="Hale W."/>
            <person name="Jakkamsetti A."/>
            <person name="Pham P."/>
            <person name="Ruth R."/>
            <person name="San Lucas F."/>
            <person name="Warren J."/>
            <person name="Zhang J."/>
            <person name="Zhao Z."/>
            <person name="Zhou C."/>
            <person name="Zhu D."/>
            <person name="Lee S."/>
            <person name="Bess C."/>
            <person name="Blankenburg K."/>
            <person name="Forbes L."/>
            <person name="Fu Q."/>
            <person name="Gubbala S."/>
            <person name="Hirani K."/>
            <person name="Jayaseelan J.C."/>
            <person name="Lara F."/>
            <person name="Munidasa M."/>
            <person name="Palculict T."/>
            <person name="Patil S."/>
            <person name="Pu L.-L."/>
            <person name="Saada N."/>
            <person name="Tang L."/>
            <person name="Weissenberger G."/>
            <person name="Zhu Y."/>
            <person name="Hemphill L."/>
            <person name="Shang Y."/>
            <person name="Youmans B."/>
            <person name="Ayvaz T."/>
            <person name="Ross M."/>
            <person name="Santibanez J."/>
            <person name="Aqrawi P."/>
            <person name="Gross S."/>
            <person name="Joshi V."/>
            <person name="Fowler G."/>
            <person name="Nazareth L."/>
            <person name="Reid J."/>
            <person name="Worley K."/>
            <person name="Petrosino J."/>
            <person name="Highlander S."/>
            <person name="Gibbs R."/>
        </authorList>
    </citation>
    <scope>NUCLEOTIDE SEQUENCE [LARGE SCALE GENOMIC DNA]</scope>
    <source>
        <strain evidence="2 3">ATCC BAA-614</strain>
    </source>
</reference>
<keyword evidence="3" id="KW-1185">Reference proteome</keyword>
<dbReference type="Proteomes" id="UP000003653">
    <property type="component" value="Unassembled WGS sequence"/>
</dbReference>
<sequence>MPLVLRKPMLRARLDGFKEDCLLFLGALAALPASQLGLSCRVAHRAEGPRGGSVSGETLPAAVGM</sequence>
<proteinExistence type="predicted"/>
<dbReference type="EMBL" id="ADNV01000366">
    <property type="protein sequence ID" value="EFG74392.1"/>
    <property type="molecule type" value="Genomic_DNA"/>
</dbReference>
<evidence type="ECO:0000313" key="2">
    <source>
        <dbReference type="EMBL" id="EFG74392.1"/>
    </source>
</evidence>
<feature type="region of interest" description="Disordered" evidence="1">
    <location>
        <begin position="46"/>
        <end position="65"/>
    </location>
</feature>
<organism evidence="2 3">
    <name type="scientific">Mycobacterium parascrofulaceum ATCC BAA-614</name>
    <dbReference type="NCBI Taxonomy" id="525368"/>
    <lineage>
        <taxon>Bacteria</taxon>
        <taxon>Bacillati</taxon>
        <taxon>Actinomycetota</taxon>
        <taxon>Actinomycetes</taxon>
        <taxon>Mycobacteriales</taxon>
        <taxon>Mycobacteriaceae</taxon>
        <taxon>Mycobacterium</taxon>
        <taxon>Mycobacterium simiae complex</taxon>
    </lineage>
</organism>